<evidence type="ECO:0000313" key="3">
    <source>
        <dbReference type="Proteomes" id="UP001139031"/>
    </source>
</evidence>
<feature type="compositionally biased region" description="Basic and acidic residues" evidence="1">
    <location>
        <begin position="164"/>
        <end position="173"/>
    </location>
</feature>
<evidence type="ECO:0000313" key="2">
    <source>
        <dbReference type="EMBL" id="MBZ5708774.1"/>
    </source>
</evidence>
<gene>
    <name evidence="2" type="ORF">K7C98_05870</name>
</gene>
<dbReference type="EMBL" id="JAIRAU010000001">
    <property type="protein sequence ID" value="MBZ5708774.1"/>
    <property type="molecule type" value="Genomic_DNA"/>
</dbReference>
<dbReference type="RefSeq" id="WP_224190539.1">
    <property type="nucleotide sequence ID" value="NZ_JAIRAU010000001.1"/>
</dbReference>
<accession>A0ABS7TKR3</accession>
<reference evidence="2" key="1">
    <citation type="submission" date="2021-08" db="EMBL/GenBank/DDBJ databases">
        <authorList>
            <person name="Stevens D.C."/>
        </authorList>
    </citation>
    <scope>NUCLEOTIDE SEQUENCE</scope>
    <source>
        <strain evidence="2">DSM 53165</strain>
    </source>
</reference>
<comment type="caution">
    <text evidence="2">The sequence shown here is derived from an EMBL/GenBank/DDBJ whole genome shotgun (WGS) entry which is preliminary data.</text>
</comment>
<feature type="compositionally biased region" description="Low complexity" evidence="1">
    <location>
        <begin position="34"/>
        <end position="54"/>
    </location>
</feature>
<feature type="compositionally biased region" description="Low complexity" evidence="1">
    <location>
        <begin position="1"/>
        <end position="17"/>
    </location>
</feature>
<name>A0ABS7TKR3_9BACT</name>
<protein>
    <submittedName>
        <fullName evidence="2">Uncharacterized protein</fullName>
    </submittedName>
</protein>
<sequence>MLAASPVGAAPSASSSPAPAPTDAGVAVSAETPAALSTPGSATGTTAGSTDSAAPNAAPTDAPSSPISAAGVGSARGTIERGMTELGTLLTRARQSGDMARTACVQDKRDRAEIVLEVATGEILVLQDPSADGQSRAFAGEKLSEAADRISGLVGQARACSGGDDEKRTDARNTADQPKTVIPTDPTSSAPGVQRLPPRIDPRPPVASPVI</sequence>
<dbReference type="Proteomes" id="UP001139031">
    <property type="component" value="Unassembled WGS sequence"/>
</dbReference>
<proteinExistence type="predicted"/>
<evidence type="ECO:0000256" key="1">
    <source>
        <dbReference type="SAM" id="MobiDB-lite"/>
    </source>
</evidence>
<feature type="region of interest" description="Disordered" evidence="1">
    <location>
        <begin position="1"/>
        <end position="79"/>
    </location>
</feature>
<keyword evidence="3" id="KW-1185">Reference proteome</keyword>
<organism evidence="2 3">
    <name type="scientific">Nannocystis pusilla</name>
    <dbReference type="NCBI Taxonomy" id="889268"/>
    <lineage>
        <taxon>Bacteria</taxon>
        <taxon>Pseudomonadati</taxon>
        <taxon>Myxococcota</taxon>
        <taxon>Polyangia</taxon>
        <taxon>Nannocystales</taxon>
        <taxon>Nannocystaceae</taxon>
        <taxon>Nannocystis</taxon>
    </lineage>
</organism>
<feature type="region of interest" description="Disordered" evidence="1">
    <location>
        <begin position="157"/>
        <end position="211"/>
    </location>
</feature>